<organism evidence="2">
    <name type="scientific">Tanacetum cinerariifolium</name>
    <name type="common">Dalmatian daisy</name>
    <name type="synonym">Chrysanthemum cinerariifolium</name>
    <dbReference type="NCBI Taxonomy" id="118510"/>
    <lineage>
        <taxon>Eukaryota</taxon>
        <taxon>Viridiplantae</taxon>
        <taxon>Streptophyta</taxon>
        <taxon>Embryophyta</taxon>
        <taxon>Tracheophyta</taxon>
        <taxon>Spermatophyta</taxon>
        <taxon>Magnoliopsida</taxon>
        <taxon>eudicotyledons</taxon>
        <taxon>Gunneridae</taxon>
        <taxon>Pentapetalae</taxon>
        <taxon>asterids</taxon>
        <taxon>campanulids</taxon>
        <taxon>Asterales</taxon>
        <taxon>Asteraceae</taxon>
        <taxon>Asteroideae</taxon>
        <taxon>Anthemideae</taxon>
        <taxon>Anthemidinae</taxon>
        <taxon>Tanacetum</taxon>
    </lineage>
</organism>
<dbReference type="InterPro" id="IPR054722">
    <property type="entry name" value="PolX-like_BBD"/>
</dbReference>
<reference evidence="2" key="1">
    <citation type="journal article" date="2019" name="Sci. Rep.">
        <title>Draft genome of Tanacetum cinerariifolium, the natural source of mosquito coil.</title>
        <authorList>
            <person name="Yamashiro T."/>
            <person name="Shiraishi A."/>
            <person name="Satake H."/>
            <person name="Nakayama K."/>
        </authorList>
    </citation>
    <scope>NUCLEOTIDE SEQUENCE</scope>
</reference>
<feature type="domain" description="Retrovirus-related Pol polyprotein from transposon TNT 1-94-like beta-barrel" evidence="1">
    <location>
        <begin position="691"/>
        <end position="757"/>
    </location>
</feature>
<dbReference type="Pfam" id="PF04827">
    <property type="entry name" value="Plant_tran"/>
    <property type="match status" value="1"/>
</dbReference>
<dbReference type="Pfam" id="PF14223">
    <property type="entry name" value="Retrotran_gag_2"/>
    <property type="match status" value="1"/>
</dbReference>
<evidence type="ECO:0000313" key="2">
    <source>
        <dbReference type="EMBL" id="GEU43924.1"/>
    </source>
</evidence>
<sequence>MIDEKIKNTRSVRLRGYEKRKKRKERIARGEEYKRRDHGPNSFILVEDVASQDLWIWHAFFGVSWSNNDIIDLQQSPLFNDLKEVKKLEILFVANGLTYPWGYYLVDEIYPELATLVKTISEPSNDKYKQIRYRHIVRIKRLYDDVRVTTAQRIAKVDKGYGLGCEEFLDSSLCEEEDENLLKFHACKDAKSLWEAIKKRFGGNKESKKMQKTILKRNYENFAASSQEGLDKTYDRFQKLISQLEIHGEMISQEDANLKLLRSLPSSWNNITLIMRNKSDLDTLSMDDLYNSLKVYESEIKIQSSSSLNSYNVAFVSSDNSSSTNETVNTIHSDNKDLEQIDTNDLEKMNLKCRHIYYKCLGCPNGIGGYDWSFQAEEELTNFALIAYTSQDKNGHGYDSQINESDLNDIRVNEIPPPYTGNYMPPRADLSFAGLDSFIFKSKESDSKDENVFKPKEVKKTVKSSLEKLEFVNARNTTVENKNKVEKPRKFSQSPRDCDFYENKMVLNNKGKIIGPIEIRLVYDNTVRVNHQNTLTRPHPKRNFVPTTVLTKSRQVPVNAAKQSSHRAATLVSAARVVNIAASRPNVNNALPTTYSYFKAYSLVRRPFNQKLTNKTNNFNEKVDTAKVNNVTTIGLKAVVSVAKGNRNNTVKSSACWIWRPKGNLIDHISKDNRSYTHKRFNYVDPQRRLKHMTRNKSYLTYYQEFNGGFVAFRGNAKGGKITGKGKIRTGKLDFTDVYFVKEFKFNLLSVSQMCDKKNSVVFTDTGCVVLSHDFKLLNESQVLLKVPRNHNMYSFDLKNVVPVGGLTCLFAKATLNEFNLWNIRLGRINFKTMNKLVRGNLVRGIENQMDHKVKTIRCDNGTEFKNRIMNEFFEMKGYFINSKAFRVFNTRTRFVEENLHINFLENKPNIAGTRPNWMFDIDTLTMSMNYQPVFAGNQTNGNAGTKENINAKQARKKIVHGPQYVFLPLLNSDSQGPKSSEDEVADDV</sequence>
<dbReference type="Pfam" id="PF22936">
    <property type="entry name" value="Pol_BBD"/>
    <property type="match status" value="1"/>
</dbReference>
<accession>A0A6L2K7Q9</accession>
<protein>
    <submittedName>
        <fullName evidence="2">Ribonuclease H-like domain-containing protein</fullName>
    </submittedName>
</protein>
<proteinExistence type="predicted"/>
<dbReference type="InterPro" id="IPR006912">
    <property type="entry name" value="Harbinger_derived_prot"/>
</dbReference>
<name>A0A6L2K7Q9_TANCI</name>
<evidence type="ECO:0000259" key="1">
    <source>
        <dbReference type="Pfam" id="PF22936"/>
    </source>
</evidence>
<dbReference type="AlphaFoldDB" id="A0A6L2K7Q9"/>
<gene>
    <name evidence="2" type="ORF">Tci_015902</name>
</gene>
<comment type="caution">
    <text evidence="2">The sequence shown here is derived from an EMBL/GenBank/DDBJ whole genome shotgun (WGS) entry which is preliminary data.</text>
</comment>
<dbReference type="EMBL" id="BKCJ010001774">
    <property type="protein sequence ID" value="GEU43924.1"/>
    <property type="molecule type" value="Genomic_DNA"/>
</dbReference>